<accession>A0A382IYB0</accession>
<proteinExistence type="predicted"/>
<name>A0A382IYB0_9ZZZZ</name>
<dbReference type="SUPFAM" id="SSF56655">
    <property type="entry name" value="Carbohydrate phosphatase"/>
    <property type="match status" value="1"/>
</dbReference>
<evidence type="ECO:0008006" key="6">
    <source>
        <dbReference type="Google" id="ProtNLM"/>
    </source>
</evidence>
<dbReference type="Gene3D" id="3.30.540.10">
    <property type="entry name" value="Fructose-1,6-Bisphosphatase, subunit A, domain 1"/>
    <property type="match status" value="1"/>
</dbReference>
<keyword evidence="3" id="KW-0378">Hydrolase</keyword>
<keyword evidence="2" id="KW-0479">Metal-binding</keyword>
<dbReference type="GO" id="GO:0007165">
    <property type="term" value="P:signal transduction"/>
    <property type="evidence" value="ECO:0007669"/>
    <property type="project" value="TreeGrafter"/>
</dbReference>
<evidence type="ECO:0000256" key="3">
    <source>
        <dbReference type="ARBA" id="ARBA00022801"/>
    </source>
</evidence>
<evidence type="ECO:0000256" key="4">
    <source>
        <dbReference type="ARBA" id="ARBA00022842"/>
    </source>
</evidence>
<dbReference type="Pfam" id="PF00459">
    <property type="entry name" value="Inositol_P"/>
    <property type="match status" value="1"/>
</dbReference>
<evidence type="ECO:0000256" key="1">
    <source>
        <dbReference type="ARBA" id="ARBA00001946"/>
    </source>
</evidence>
<dbReference type="GO" id="GO:0008934">
    <property type="term" value="F:inositol monophosphate 1-phosphatase activity"/>
    <property type="evidence" value="ECO:0007669"/>
    <property type="project" value="TreeGrafter"/>
</dbReference>
<keyword evidence="4" id="KW-0460">Magnesium</keyword>
<dbReference type="EMBL" id="UINC01070408">
    <property type="protein sequence ID" value="SVC04538.1"/>
    <property type="molecule type" value="Genomic_DNA"/>
</dbReference>
<dbReference type="Gene3D" id="3.40.190.80">
    <property type="match status" value="1"/>
</dbReference>
<evidence type="ECO:0000313" key="5">
    <source>
        <dbReference type="EMBL" id="SVC04538.1"/>
    </source>
</evidence>
<protein>
    <recommendedName>
        <fullName evidence="6">Histidinol-phosphatase</fullName>
    </recommendedName>
</protein>
<sequence>VVDSETRNLIDFAQLLADAGREICLEAMAGERVVTFKPDTSMVTETDLAIESRLREMIEKEFPGHGIFGEEFGNRDTDASHVWVLDPIDGTTAFIAGIPVYGSLIGLARGGQPYLGVIDHPASNDRWVGVTGEMAMMNGSPVRTRQRTTLESAFMTCSNPDFFNPEEFERFRAVWDRVQYTQYGGSCYAYGALASGRTDIAIDAKMDPVDVFACAAVIEGAGGRITDWSDKPISLDWSGQILASANEGLHGAVLDVLGLRD</sequence>
<dbReference type="GO" id="GO:0046872">
    <property type="term" value="F:metal ion binding"/>
    <property type="evidence" value="ECO:0007669"/>
    <property type="project" value="UniProtKB-KW"/>
</dbReference>
<dbReference type="PRINTS" id="PR00377">
    <property type="entry name" value="IMPHPHTASES"/>
</dbReference>
<dbReference type="FunFam" id="3.30.540.10:FF:000003">
    <property type="entry name" value="Inositol-1-monophosphatase"/>
    <property type="match status" value="1"/>
</dbReference>
<dbReference type="GO" id="GO:0006020">
    <property type="term" value="P:inositol metabolic process"/>
    <property type="evidence" value="ECO:0007669"/>
    <property type="project" value="TreeGrafter"/>
</dbReference>
<gene>
    <name evidence="5" type="ORF">METZ01_LOCUS257392</name>
</gene>
<feature type="non-terminal residue" evidence="5">
    <location>
        <position position="1"/>
    </location>
</feature>
<reference evidence="5" key="1">
    <citation type="submission" date="2018-05" db="EMBL/GenBank/DDBJ databases">
        <authorList>
            <person name="Lanie J.A."/>
            <person name="Ng W.-L."/>
            <person name="Kazmierczak K.M."/>
            <person name="Andrzejewski T.M."/>
            <person name="Davidsen T.M."/>
            <person name="Wayne K.J."/>
            <person name="Tettelin H."/>
            <person name="Glass J.I."/>
            <person name="Rusch D."/>
            <person name="Podicherti R."/>
            <person name="Tsui H.-C.T."/>
            <person name="Winkler M.E."/>
        </authorList>
    </citation>
    <scope>NUCLEOTIDE SEQUENCE</scope>
</reference>
<dbReference type="PANTHER" id="PTHR20854">
    <property type="entry name" value="INOSITOL MONOPHOSPHATASE"/>
    <property type="match status" value="1"/>
</dbReference>
<dbReference type="AlphaFoldDB" id="A0A382IYB0"/>
<evidence type="ECO:0000256" key="2">
    <source>
        <dbReference type="ARBA" id="ARBA00022723"/>
    </source>
</evidence>
<comment type="cofactor">
    <cofactor evidence="1">
        <name>Mg(2+)</name>
        <dbReference type="ChEBI" id="CHEBI:18420"/>
    </cofactor>
</comment>
<dbReference type="InterPro" id="IPR000760">
    <property type="entry name" value="Inositol_monophosphatase-like"/>
</dbReference>
<dbReference type="PANTHER" id="PTHR20854:SF4">
    <property type="entry name" value="INOSITOL-1-MONOPHOSPHATASE-RELATED"/>
    <property type="match status" value="1"/>
</dbReference>
<organism evidence="5">
    <name type="scientific">marine metagenome</name>
    <dbReference type="NCBI Taxonomy" id="408172"/>
    <lineage>
        <taxon>unclassified sequences</taxon>
        <taxon>metagenomes</taxon>
        <taxon>ecological metagenomes</taxon>
    </lineage>
</organism>